<evidence type="ECO:0000256" key="13">
    <source>
        <dbReference type="ARBA" id="ARBA00022842"/>
    </source>
</evidence>
<comment type="cofactor">
    <cofactor evidence="17">
        <name>a monovalent cation</name>
        <dbReference type="ChEBI" id="CHEBI:60242"/>
    </cofactor>
    <text evidence="17">A monovalent cation.</text>
</comment>
<dbReference type="GO" id="GO:0006730">
    <property type="term" value="P:one-carbon metabolic process"/>
    <property type="evidence" value="ECO:0007669"/>
    <property type="project" value="UniProtKB-KW"/>
</dbReference>
<dbReference type="InterPro" id="IPR023600">
    <property type="entry name" value="Folylpolyglutamate_synth_euk"/>
</dbReference>
<dbReference type="eggNOG" id="KOG2525">
    <property type="taxonomic scope" value="Eukaryota"/>
</dbReference>
<dbReference type="NCBIfam" id="TIGR01499">
    <property type="entry name" value="folC"/>
    <property type="match status" value="1"/>
</dbReference>
<dbReference type="EC" id="6.3.2.17" evidence="17"/>
<evidence type="ECO:0000256" key="12">
    <source>
        <dbReference type="ARBA" id="ARBA00022840"/>
    </source>
</evidence>
<dbReference type="InterPro" id="IPR001645">
    <property type="entry name" value="Folylpolyglutamate_synth"/>
</dbReference>
<dbReference type="AlphaFoldDB" id="A0A177AEX3"/>
<dbReference type="VEuPathDB" id="FungiDB:GMDG_01749"/>
<dbReference type="OrthoDB" id="5212574at2759"/>
<evidence type="ECO:0000256" key="10">
    <source>
        <dbReference type="ARBA" id="ARBA00022741"/>
    </source>
</evidence>
<comment type="pathway">
    <text evidence="4 17">Cofactor biosynthesis; tetrahydrofolylpolyglutamate biosynthesis.</text>
</comment>
<dbReference type="PANTHER" id="PTHR11136:SF5">
    <property type="entry name" value="FOLYLPOLYGLUTAMATE SYNTHASE, MITOCHONDRIAL"/>
    <property type="match status" value="1"/>
</dbReference>
<evidence type="ECO:0000256" key="3">
    <source>
        <dbReference type="ARBA" id="ARBA00004496"/>
    </source>
</evidence>
<feature type="binding site" evidence="18">
    <location>
        <position position="372"/>
    </location>
    <ligand>
        <name>ATP</name>
        <dbReference type="ChEBI" id="CHEBI:30616"/>
    </ligand>
</feature>
<evidence type="ECO:0000256" key="4">
    <source>
        <dbReference type="ARBA" id="ARBA00005150"/>
    </source>
</evidence>
<evidence type="ECO:0000256" key="14">
    <source>
        <dbReference type="ARBA" id="ARBA00023128"/>
    </source>
</evidence>
<evidence type="ECO:0000256" key="1">
    <source>
        <dbReference type="ARBA" id="ARBA00004273"/>
    </source>
</evidence>
<evidence type="ECO:0000256" key="6">
    <source>
        <dbReference type="ARBA" id="ARBA00022490"/>
    </source>
</evidence>
<proteinExistence type="inferred from homology"/>
<reference evidence="20" key="1">
    <citation type="submission" date="2016-03" db="EMBL/GenBank/DDBJ databases">
        <title>Updated assembly of Pseudogymnoascus destructans, the fungus causing white-nose syndrome of bats.</title>
        <authorList>
            <person name="Palmer J.M."/>
            <person name="Drees K.P."/>
            <person name="Foster J.T."/>
            <person name="Lindner D.L."/>
        </authorList>
    </citation>
    <scope>NUCLEOTIDE SEQUENCE [LARGE SCALE GENOMIC DNA]</scope>
    <source>
        <strain evidence="20">20631-21</strain>
    </source>
</reference>
<keyword evidence="13 19" id="KW-0460">Magnesium</keyword>
<evidence type="ECO:0000256" key="2">
    <source>
        <dbReference type="ARBA" id="ARBA00004305"/>
    </source>
</evidence>
<dbReference type="RefSeq" id="XP_024325947.1">
    <property type="nucleotide sequence ID" value="XM_024467263.1"/>
</dbReference>
<dbReference type="UniPathway" id="UPA00850"/>
<dbReference type="SUPFAM" id="SSF53623">
    <property type="entry name" value="MurD-like peptide ligases, catalytic domain"/>
    <property type="match status" value="1"/>
</dbReference>
<dbReference type="Gene3D" id="3.40.1190.10">
    <property type="entry name" value="Mur-like, catalytic domain"/>
    <property type="match status" value="1"/>
</dbReference>
<dbReference type="GO" id="GO:0046872">
    <property type="term" value="F:metal ion binding"/>
    <property type="evidence" value="ECO:0007669"/>
    <property type="project" value="UniProtKB-KW"/>
</dbReference>
<dbReference type="GO" id="GO:0005524">
    <property type="term" value="F:ATP binding"/>
    <property type="evidence" value="ECO:0007669"/>
    <property type="project" value="UniProtKB-KW"/>
</dbReference>
<sequence length="517" mass="56358">MIRPTLLPPRLIRSLLHFHYSTISPAKMAPNPAPTYKQALSLLNELQSNQAVVSMVSSSNANSLAIPEMLDWLRKLRYTPASFNDLRVIHVAGTKGKGSVCAMLDSMLKHYLLTQNTFGVAEGRKPLGRVGVFTSPHLITPRERIRLDGLPISKELFTQRFFEVWDKYTAFALENDHPNPDGAESKPGYFRFLTILALHTFLKENVQTAIIECGIGGEYDSTNILPREAKTASVITRLGIDHVGMLGDTLGEIAWNKAGIMRPGVPCFTVPQPEDAMKVLQERAAEAGTELTVVKRSPEFAHDELKLSLEGDFQKDNASLAIAALSSHLKTLGVGAISEDCTPPEIQSGLSSTSWPGRCQVIHENNIDWLIDGAHTDDSLAEVALWFAGKWDAKTHQPAVLIFNSQLRDAPKLAQKLQKSLEEATGGVKDIFCLAGFSTNIPFERDVPEPSIDTLQREMAEAWVGVGGSGVPTVYGSIESAICGARGIAKARHPEKVHVLVTGSLHLVGGFLKAMGT</sequence>
<keyword evidence="8 17" id="KW-0436">Ligase</keyword>
<comment type="function">
    <text evidence="17">Catalyzes conversion of folates to polyglutamate derivatives allowing concentration of folate compounds in the cell and the intracellular retention of these cofactors, which are important substrates for most of the folate-dependent enzymes that are involved in one-carbon transfer reactions involved in purine, pyrimidine and amino acid synthesis.</text>
</comment>
<dbReference type="GO" id="GO:0005743">
    <property type="term" value="C:mitochondrial inner membrane"/>
    <property type="evidence" value="ECO:0007669"/>
    <property type="project" value="UniProtKB-SubCell"/>
</dbReference>
<feature type="binding site" evidence="19">
    <location>
        <position position="135"/>
    </location>
    <ligand>
        <name>Mg(2+)</name>
        <dbReference type="ChEBI" id="CHEBI:18420"/>
        <label>1</label>
    </ligand>
</feature>
<dbReference type="PANTHER" id="PTHR11136">
    <property type="entry name" value="FOLYLPOLYGLUTAMATE SYNTHASE-RELATED"/>
    <property type="match status" value="1"/>
</dbReference>
<keyword evidence="11" id="KW-0999">Mitochondrion inner membrane</keyword>
<evidence type="ECO:0000256" key="15">
    <source>
        <dbReference type="ARBA" id="ARBA00023136"/>
    </source>
</evidence>
<evidence type="ECO:0000256" key="7">
    <source>
        <dbReference type="ARBA" id="ARBA00022563"/>
    </source>
</evidence>
<gene>
    <name evidence="20" type="primary">MET7_1</name>
    <name evidence="20" type="ORF">VC83_03618</name>
</gene>
<name>A0A177AEX3_9PEZI</name>
<dbReference type="GO" id="GO:0004326">
    <property type="term" value="F:tetrahydrofolylpolyglutamate synthase activity"/>
    <property type="evidence" value="ECO:0007669"/>
    <property type="project" value="UniProtKB-EC"/>
</dbReference>
<keyword evidence="9 19" id="KW-0479">Metal-binding</keyword>
<protein>
    <recommendedName>
        <fullName evidence="17">Folylpolyglutamate synthase</fullName>
        <ecNumber evidence="17">6.3.2.17</ecNumber>
    </recommendedName>
    <alternativeName>
        <fullName evidence="17">Folylpoly-gamma-glutamate synthetase</fullName>
    </alternativeName>
    <alternativeName>
        <fullName evidence="17">Tetrahydrofolylpolyglutamate synthase</fullName>
    </alternativeName>
</protein>
<dbReference type="InterPro" id="IPR036565">
    <property type="entry name" value="Mur-like_cat_sf"/>
</dbReference>
<evidence type="ECO:0000256" key="19">
    <source>
        <dbReference type="PIRSR" id="PIRSR038895-2"/>
    </source>
</evidence>
<evidence type="ECO:0000256" key="5">
    <source>
        <dbReference type="ARBA" id="ARBA00008276"/>
    </source>
</evidence>
<keyword evidence="10 18" id="KW-0547">Nucleotide-binding</keyword>
<keyword evidence="7 17" id="KW-0554">One-carbon metabolism</keyword>
<accession>A0A177AEX3</accession>
<feature type="binding site" evidence="19">
    <location>
        <position position="242"/>
    </location>
    <ligand>
        <name>Mg(2+)</name>
        <dbReference type="ChEBI" id="CHEBI:18420"/>
        <label>1</label>
    </ligand>
</feature>
<dbReference type="PIRSF" id="PIRSF038895">
    <property type="entry name" value="FPGS"/>
    <property type="match status" value="1"/>
</dbReference>
<evidence type="ECO:0000256" key="18">
    <source>
        <dbReference type="PIRSR" id="PIRSR038895-1"/>
    </source>
</evidence>
<evidence type="ECO:0000256" key="9">
    <source>
        <dbReference type="ARBA" id="ARBA00022723"/>
    </source>
</evidence>
<comment type="similarity">
    <text evidence="5 17">Belongs to the folylpolyglutamate synthase family.</text>
</comment>
<keyword evidence="14" id="KW-0496">Mitochondrion</keyword>
<comment type="catalytic activity">
    <reaction evidence="16 17">
        <text>(6S)-5,6,7,8-tetrahydrofolyl-(gamma-L-Glu)(n) + L-glutamate + ATP = (6S)-5,6,7,8-tetrahydrofolyl-(gamma-L-Glu)(n+1) + ADP + phosphate + H(+)</text>
        <dbReference type="Rhea" id="RHEA:10580"/>
        <dbReference type="Rhea" id="RHEA-COMP:14738"/>
        <dbReference type="Rhea" id="RHEA-COMP:14740"/>
        <dbReference type="ChEBI" id="CHEBI:15378"/>
        <dbReference type="ChEBI" id="CHEBI:29985"/>
        <dbReference type="ChEBI" id="CHEBI:30616"/>
        <dbReference type="ChEBI" id="CHEBI:43474"/>
        <dbReference type="ChEBI" id="CHEBI:141005"/>
        <dbReference type="ChEBI" id="CHEBI:456216"/>
        <dbReference type="EC" id="6.3.2.17"/>
    </reaction>
</comment>
<dbReference type="GO" id="GO:0005759">
    <property type="term" value="C:mitochondrial matrix"/>
    <property type="evidence" value="ECO:0007669"/>
    <property type="project" value="UniProtKB-SubCell"/>
</dbReference>
<organism evidence="20">
    <name type="scientific">Pseudogymnoascus destructans</name>
    <dbReference type="NCBI Taxonomy" id="655981"/>
    <lineage>
        <taxon>Eukaryota</taxon>
        <taxon>Fungi</taxon>
        <taxon>Dikarya</taxon>
        <taxon>Ascomycota</taxon>
        <taxon>Pezizomycotina</taxon>
        <taxon>Leotiomycetes</taxon>
        <taxon>Thelebolales</taxon>
        <taxon>Thelebolaceae</taxon>
        <taxon>Pseudogymnoascus</taxon>
    </lineage>
</organism>
<dbReference type="Proteomes" id="UP000077154">
    <property type="component" value="Unassembled WGS sequence"/>
</dbReference>
<comment type="subcellular location">
    <subcellularLocation>
        <location evidence="3">Cytoplasm</location>
    </subcellularLocation>
    <subcellularLocation>
        <location evidence="1">Mitochondrion inner membrane</location>
    </subcellularLocation>
    <subcellularLocation>
        <location evidence="2">Mitochondrion matrix</location>
    </subcellularLocation>
</comment>
<dbReference type="SUPFAM" id="SSF53244">
    <property type="entry name" value="MurD-like peptide ligases, peptide-binding domain"/>
    <property type="match status" value="1"/>
</dbReference>
<feature type="binding site" evidence="18">
    <location>
        <position position="358"/>
    </location>
    <ligand>
        <name>ATP</name>
        <dbReference type="ChEBI" id="CHEBI:30616"/>
    </ligand>
</feature>
<evidence type="ECO:0000313" key="20">
    <source>
        <dbReference type="EMBL" id="OAF60666.1"/>
    </source>
</evidence>
<dbReference type="PROSITE" id="PS01012">
    <property type="entry name" value="FOLYLPOLYGLU_SYNT_2"/>
    <property type="match status" value="1"/>
</dbReference>
<keyword evidence="6" id="KW-0963">Cytoplasm</keyword>
<evidence type="ECO:0000256" key="11">
    <source>
        <dbReference type="ARBA" id="ARBA00022792"/>
    </source>
</evidence>
<dbReference type="GO" id="GO:0005829">
    <property type="term" value="C:cytosol"/>
    <property type="evidence" value="ECO:0007669"/>
    <property type="project" value="TreeGrafter"/>
</dbReference>
<dbReference type="GeneID" id="36286693"/>
<evidence type="ECO:0000256" key="16">
    <source>
        <dbReference type="ARBA" id="ARBA00047493"/>
    </source>
</evidence>
<dbReference type="EMBL" id="KV441391">
    <property type="protein sequence ID" value="OAF60666.1"/>
    <property type="molecule type" value="Genomic_DNA"/>
</dbReference>
<evidence type="ECO:0000256" key="8">
    <source>
        <dbReference type="ARBA" id="ARBA00022598"/>
    </source>
</evidence>
<feature type="binding site" evidence="19">
    <location>
        <position position="212"/>
    </location>
    <ligand>
        <name>Mg(2+)</name>
        <dbReference type="ChEBI" id="CHEBI:18420"/>
        <label>1</label>
    </ligand>
</feature>
<keyword evidence="15" id="KW-0472">Membrane</keyword>
<evidence type="ECO:0000256" key="17">
    <source>
        <dbReference type="PIRNR" id="PIRNR038895"/>
    </source>
</evidence>
<keyword evidence="12 18" id="KW-0067">ATP-binding</keyword>
<dbReference type="InterPro" id="IPR018109">
    <property type="entry name" value="Folylpolyglutamate_synth_CS"/>
</dbReference>
<dbReference type="InterPro" id="IPR036615">
    <property type="entry name" value="Mur_ligase_C_dom_sf"/>
</dbReference>
<dbReference type="Gene3D" id="3.90.190.20">
    <property type="entry name" value="Mur ligase, C-terminal domain"/>
    <property type="match status" value="1"/>
</dbReference>